<name>B4MQF4_DROWI</name>
<gene>
    <name evidence="10" type="primary">Dwil\GK21863</name>
    <name evidence="10" type="ORF">Dwil_GK21863</name>
</gene>
<dbReference type="HOGENOM" id="CLU_006586_13_2_1"/>
<dbReference type="Pfam" id="PF00135">
    <property type="entry name" value="COesterase"/>
    <property type="match status" value="1"/>
</dbReference>
<dbReference type="SUPFAM" id="SSF53474">
    <property type="entry name" value="alpha/beta-Hydrolases"/>
    <property type="match status" value="1"/>
</dbReference>
<dbReference type="InterPro" id="IPR019819">
    <property type="entry name" value="Carboxylesterase_B_CS"/>
</dbReference>
<dbReference type="PhylomeDB" id="B4MQF4"/>
<keyword evidence="2" id="KW-0719">Serine esterase</keyword>
<evidence type="ECO:0000256" key="4">
    <source>
        <dbReference type="ARBA" id="ARBA00022867"/>
    </source>
</evidence>
<dbReference type="InterPro" id="IPR050309">
    <property type="entry name" value="Type-B_Carboxylest/Lipase"/>
</dbReference>
<dbReference type="InterPro" id="IPR000997">
    <property type="entry name" value="Cholinesterase"/>
</dbReference>
<protein>
    <recommendedName>
        <fullName evidence="8">Carboxylic ester hydrolase</fullName>
        <ecNumber evidence="8">3.1.1.-</ecNumber>
    </recommendedName>
</protein>
<evidence type="ECO:0000256" key="7">
    <source>
        <dbReference type="ARBA" id="ARBA00048484"/>
    </source>
</evidence>
<dbReference type="Gene3D" id="3.40.50.1820">
    <property type="entry name" value="alpha/beta hydrolase"/>
    <property type="match status" value="1"/>
</dbReference>
<dbReference type="PROSITE" id="PS00122">
    <property type="entry name" value="CARBOXYLESTERASE_B_1"/>
    <property type="match status" value="1"/>
</dbReference>
<keyword evidence="6" id="KW-0325">Glycoprotein</keyword>
<evidence type="ECO:0000313" key="11">
    <source>
        <dbReference type="Proteomes" id="UP000007798"/>
    </source>
</evidence>
<evidence type="ECO:0000256" key="6">
    <source>
        <dbReference type="ARBA" id="ARBA00023180"/>
    </source>
</evidence>
<evidence type="ECO:0000259" key="9">
    <source>
        <dbReference type="Pfam" id="PF00135"/>
    </source>
</evidence>
<dbReference type="eggNOG" id="KOG1516">
    <property type="taxonomic scope" value="Eukaryota"/>
</dbReference>
<dbReference type="OMA" id="PLYMSAK"/>
<keyword evidence="5" id="KW-1015">Disulfide bond</keyword>
<comment type="catalytic activity">
    <reaction evidence="7">
        <text>acetylcholine + H2O = choline + acetate + H(+)</text>
        <dbReference type="Rhea" id="RHEA:17561"/>
        <dbReference type="ChEBI" id="CHEBI:15354"/>
        <dbReference type="ChEBI" id="CHEBI:15355"/>
        <dbReference type="ChEBI" id="CHEBI:15377"/>
        <dbReference type="ChEBI" id="CHEBI:15378"/>
        <dbReference type="ChEBI" id="CHEBI:30089"/>
        <dbReference type="EC" id="3.1.1.7"/>
    </reaction>
</comment>
<keyword evidence="3 8" id="KW-0378">Hydrolase</keyword>
<dbReference type="ESTHER" id="drowi-b4mqf4">
    <property type="family name" value="Juvenile_hormone_esterase"/>
</dbReference>
<keyword evidence="4" id="KW-0531">Neurotransmitter degradation</keyword>
<proteinExistence type="inferred from homology"/>
<dbReference type="EMBL" id="CH963849">
    <property type="protein sequence ID" value="EDW74343.1"/>
    <property type="molecule type" value="Genomic_DNA"/>
</dbReference>
<evidence type="ECO:0000256" key="5">
    <source>
        <dbReference type="ARBA" id="ARBA00023157"/>
    </source>
</evidence>
<reference evidence="10 11" key="1">
    <citation type="journal article" date="2007" name="Nature">
        <title>Evolution of genes and genomes on the Drosophila phylogeny.</title>
        <authorList>
            <consortium name="Drosophila 12 Genomes Consortium"/>
            <person name="Clark A.G."/>
            <person name="Eisen M.B."/>
            <person name="Smith D.R."/>
            <person name="Bergman C.M."/>
            <person name="Oliver B."/>
            <person name="Markow T.A."/>
            <person name="Kaufman T.C."/>
            <person name="Kellis M."/>
            <person name="Gelbart W."/>
            <person name="Iyer V.N."/>
            <person name="Pollard D.A."/>
            <person name="Sackton T.B."/>
            <person name="Larracuente A.M."/>
            <person name="Singh N.D."/>
            <person name="Abad J.P."/>
            <person name="Abt D.N."/>
            <person name="Adryan B."/>
            <person name="Aguade M."/>
            <person name="Akashi H."/>
            <person name="Anderson W.W."/>
            <person name="Aquadro C.F."/>
            <person name="Ardell D.H."/>
            <person name="Arguello R."/>
            <person name="Artieri C.G."/>
            <person name="Barbash D.A."/>
            <person name="Barker D."/>
            <person name="Barsanti P."/>
            <person name="Batterham P."/>
            <person name="Batzoglou S."/>
            <person name="Begun D."/>
            <person name="Bhutkar A."/>
            <person name="Blanco E."/>
            <person name="Bosak S.A."/>
            <person name="Bradley R.K."/>
            <person name="Brand A.D."/>
            <person name="Brent M.R."/>
            <person name="Brooks A.N."/>
            <person name="Brown R.H."/>
            <person name="Butlin R.K."/>
            <person name="Caggese C."/>
            <person name="Calvi B.R."/>
            <person name="Bernardo de Carvalho A."/>
            <person name="Caspi A."/>
            <person name="Castrezana S."/>
            <person name="Celniker S.E."/>
            <person name="Chang J.L."/>
            <person name="Chapple C."/>
            <person name="Chatterji S."/>
            <person name="Chinwalla A."/>
            <person name="Civetta A."/>
            <person name="Clifton S.W."/>
            <person name="Comeron J.M."/>
            <person name="Costello J.C."/>
            <person name="Coyne J.A."/>
            <person name="Daub J."/>
            <person name="David R.G."/>
            <person name="Delcher A.L."/>
            <person name="Delehaunty K."/>
            <person name="Do C.B."/>
            <person name="Ebling H."/>
            <person name="Edwards K."/>
            <person name="Eickbush T."/>
            <person name="Evans J.D."/>
            <person name="Filipski A."/>
            <person name="Findeiss S."/>
            <person name="Freyhult E."/>
            <person name="Fulton L."/>
            <person name="Fulton R."/>
            <person name="Garcia A.C."/>
            <person name="Gardiner A."/>
            <person name="Garfield D.A."/>
            <person name="Garvin B.E."/>
            <person name="Gibson G."/>
            <person name="Gilbert D."/>
            <person name="Gnerre S."/>
            <person name="Godfrey J."/>
            <person name="Good R."/>
            <person name="Gotea V."/>
            <person name="Gravely B."/>
            <person name="Greenberg A.J."/>
            <person name="Griffiths-Jones S."/>
            <person name="Gross S."/>
            <person name="Guigo R."/>
            <person name="Gustafson E.A."/>
            <person name="Haerty W."/>
            <person name="Hahn M.W."/>
            <person name="Halligan D.L."/>
            <person name="Halpern A.L."/>
            <person name="Halter G.M."/>
            <person name="Han M.V."/>
            <person name="Heger A."/>
            <person name="Hillier L."/>
            <person name="Hinrichs A.S."/>
            <person name="Holmes I."/>
            <person name="Hoskins R.A."/>
            <person name="Hubisz M.J."/>
            <person name="Hultmark D."/>
            <person name="Huntley M.A."/>
            <person name="Jaffe D.B."/>
            <person name="Jagadeeshan S."/>
            <person name="Jeck W.R."/>
            <person name="Johnson J."/>
            <person name="Jones C.D."/>
            <person name="Jordan W.C."/>
            <person name="Karpen G.H."/>
            <person name="Kataoka E."/>
            <person name="Keightley P.D."/>
            <person name="Kheradpour P."/>
            <person name="Kirkness E.F."/>
            <person name="Koerich L.B."/>
            <person name="Kristiansen K."/>
            <person name="Kudrna D."/>
            <person name="Kulathinal R.J."/>
            <person name="Kumar S."/>
            <person name="Kwok R."/>
            <person name="Lander E."/>
            <person name="Langley C.H."/>
            <person name="Lapoint R."/>
            <person name="Lazzaro B.P."/>
            <person name="Lee S.J."/>
            <person name="Levesque L."/>
            <person name="Li R."/>
            <person name="Lin C.F."/>
            <person name="Lin M.F."/>
            <person name="Lindblad-Toh K."/>
            <person name="Llopart A."/>
            <person name="Long M."/>
            <person name="Low L."/>
            <person name="Lozovsky E."/>
            <person name="Lu J."/>
            <person name="Luo M."/>
            <person name="Machado C.A."/>
            <person name="Makalowski W."/>
            <person name="Marzo M."/>
            <person name="Matsuda M."/>
            <person name="Matzkin L."/>
            <person name="McAllister B."/>
            <person name="McBride C.S."/>
            <person name="McKernan B."/>
            <person name="McKernan K."/>
            <person name="Mendez-Lago M."/>
            <person name="Minx P."/>
            <person name="Mollenhauer M.U."/>
            <person name="Montooth K."/>
            <person name="Mount S.M."/>
            <person name="Mu X."/>
            <person name="Myers E."/>
            <person name="Negre B."/>
            <person name="Newfeld S."/>
            <person name="Nielsen R."/>
            <person name="Noor M.A."/>
            <person name="O'Grady P."/>
            <person name="Pachter L."/>
            <person name="Papaceit M."/>
            <person name="Parisi M.J."/>
            <person name="Parisi M."/>
            <person name="Parts L."/>
            <person name="Pedersen J.S."/>
            <person name="Pesole G."/>
            <person name="Phillippy A.M."/>
            <person name="Ponting C.P."/>
            <person name="Pop M."/>
            <person name="Porcelli D."/>
            <person name="Powell J.R."/>
            <person name="Prohaska S."/>
            <person name="Pruitt K."/>
            <person name="Puig M."/>
            <person name="Quesneville H."/>
            <person name="Ram K.R."/>
            <person name="Rand D."/>
            <person name="Rasmussen M.D."/>
            <person name="Reed L.K."/>
            <person name="Reenan R."/>
            <person name="Reily A."/>
            <person name="Remington K.A."/>
            <person name="Rieger T.T."/>
            <person name="Ritchie M.G."/>
            <person name="Robin C."/>
            <person name="Rogers Y.H."/>
            <person name="Rohde C."/>
            <person name="Rozas J."/>
            <person name="Rubenfield M.J."/>
            <person name="Ruiz A."/>
            <person name="Russo S."/>
            <person name="Salzberg S.L."/>
            <person name="Sanchez-Gracia A."/>
            <person name="Saranga D.J."/>
            <person name="Sato H."/>
            <person name="Schaeffer S.W."/>
            <person name="Schatz M.C."/>
            <person name="Schlenke T."/>
            <person name="Schwartz R."/>
            <person name="Segarra C."/>
            <person name="Singh R.S."/>
            <person name="Sirot L."/>
            <person name="Sirota M."/>
            <person name="Sisneros N.B."/>
            <person name="Smith C.D."/>
            <person name="Smith T.F."/>
            <person name="Spieth J."/>
            <person name="Stage D.E."/>
            <person name="Stark A."/>
            <person name="Stephan W."/>
            <person name="Strausberg R.L."/>
            <person name="Strempel S."/>
            <person name="Sturgill D."/>
            <person name="Sutton G."/>
            <person name="Sutton G.G."/>
            <person name="Tao W."/>
            <person name="Teichmann S."/>
            <person name="Tobari Y.N."/>
            <person name="Tomimura Y."/>
            <person name="Tsolas J.M."/>
            <person name="Valente V.L."/>
            <person name="Venter E."/>
            <person name="Venter J.C."/>
            <person name="Vicario S."/>
            <person name="Vieira F.G."/>
            <person name="Vilella A.J."/>
            <person name="Villasante A."/>
            <person name="Walenz B."/>
            <person name="Wang J."/>
            <person name="Wasserman M."/>
            <person name="Watts T."/>
            <person name="Wilson D."/>
            <person name="Wilson R.K."/>
            <person name="Wing R.A."/>
            <person name="Wolfner M.F."/>
            <person name="Wong A."/>
            <person name="Wong G.K."/>
            <person name="Wu C.I."/>
            <person name="Wu G."/>
            <person name="Yamamoto D."/>
            <person name="Yang H.P."/>
            <person name="Yang S.P."/>
            <person name="Yorke J.A."/>
            <person name="Yoshida K."/>
            <person name="Zdobnov E."/>
            <person name="Zhang P."/>
            <person name="Zhang Y."/>
            <person name="Zimin A.V."/>
            <person name="Baldwin J."/>
            <person name="Abdouelleil A."/>
            <person name="Abdulkadir J."/>
            <person name="Abebe A."/>
            <person name="Abera B."/>
            <person name="Abreu J."/>
            <person name="Acer S.C."/>
            <person name="Aftuck L."/>
            <person name="Alexander A."/>
            <person name="An P."/>
            <person name="Anderson E."/>
            <person name="Anderson S."/>
            <person name="Arachi H."/>
            <person name="Azer M."/>
            <person name="Bachantsang P."/>
            <person name="Barry A."/>
            <person name="Bayul T."/>
            <person name="Berlin A."/>
            <person name="Bessette D."/>
            <person name="Bloom T."/>
            <person name="Blye J."/>
            <person name="Boguslavskiy L."/>
            <person name="Bonnet C."/>
            <person name="Boukhgalter B."/>
            <person name="Bourzgui I."/>
            <person name="Brown A."/>
            <person name="Cahill P."/>
            <person name="Channer S."/>
            <person name="Cheshatsang Y."/>
            <person name="Chuda L."/>
            <person name="Citroen M."/>
            <person name="Collymore A."/>
            <person name="Cooke P."/>
            <person name="Costello M."/>
            <person name="D'Aco K."/>
            <person name="Daza R."/>
            <person name="De Haan G."/>
            <person name="DeGray S."/>
            <person name="DeMaso C."/>
            <person name="Dhargay N."/>
            <person name="Dooley K."/>
            <person name="Dooley E."/>
            <person name="Doricent M."/>
            <person name="Dorje P."/>
            <person name="Dorjee K."/>
            <person name="Dupes A."/>
            <person name="Elong R."/>
            <person name="Falk J."/>
            <person name="Farina A."/>
            <person name="Faro S."/>
            <person name="Ferguson D."/>
            <person name="Fisher S."/>
            <person name="Foley C.D."/>
            <person name="Franke A."/>
            <person name="Friedrich D."/>
            <person name="Gadbois L."/>
            <person name="Gearin G."/>
            <person name="Gearin C.R."/>
            <person name="Giannoukos G."/>
            <person name="Goode T."/>
            <person name="Graham J."/>
            <person name="Grandbois E."/>
            <person name="Grewal S."/>
            <person name="Gyaltsen K."/>
            <person name="Hafez N."/>
            <person name="Hagos B."/>
            <person name="Hall J."/>
            <person name="Henson C."/>
            <person name="Hollinger A."/>
            <person name="Honan T."/>
            <person name="Huard M.D."/>
            <person name="Hughes L."/>
            <person name="Hurhula B."/>
            <person name="Husby M.E."/>
            <person name="Kamat A."/>
            <person name="Kanga B."/>
            <person name="Kashin S."/>
            <person name="Khazanovich D."/>
            <person name="Kisner P."/>
            <person name="Lance K."/>
            <person name="Lara M."/>
            <person name="Lee W."/>
            <person name="Lennon N."/>
            <person name="Letendre F."/>
            <person name="LeVine R."/>
            <person name="Lipovsky A."/>
            <person name="Liu X."/>
            <person name="Liu J."/>
            <person name="Liu S."/>
            <person name="Lokyitsang T."/>
            <person name="Lokyitsang Y."/>
            <person name="Lubonja R."/>
            <person name="Lui A."/>
            <person name="MacDonald P."/>
            <person name="Magnisalis V."/>
            <person name="Maru K."/>
            <person name="Matthews C."/>
            <person name="McCusker W."/>
            <person name="McDonough S."/>
            <person name="Mehta T."/>
            <person name="Meldrim J."/>
            <person name="Meneus L."/>
            <person name="Mihai O."/>
            <person name="Mihalev A."/>
            <person name="Mihova T."/>
            <person name="Mittelman R."/>
            <person name="Mlenga V."/>
            <person name="Montmayeur A."/>
            <person name="Mulrain L."/>
            <person name="Navidi A."/>
            <person name="Naylor J."/>
            <person name="Negash T."/>
            <person name="Nguyen T."/>
            <person name="Nguyen N."/>
            <person name="Nicol R."/>
            <person name="Norbu C."/>
            <person name="Norbu N."/>
            <person name="Novod N."/>
            <person name="O'Neill B."/>
            <person name="Osman S."/>
            <person name="Markiewicz E."/>
            <person name="Oyono O.L."/>
            <person name="Patti C."/>
            <person name="Phunkhang P."/>
            <person name="Pierre F."/>
            <person name="Priest M."/>
            <person name="Raghuraman S."/>
            <person name="Rege F."/>
            <person name="Reyes R."/>
            <person name="Rise C."/>
            <person name="Rogov P."/>
            <person name="Ross K."/>
            <person name="Ryan E."/>
            <person name="Settipalli S."/>
            <person name="Shea T."/>
            <person name="Sherpa N."/>
            <person name="Shi L."/>
            <person name="Shih D."/>
            <person name="Sparrow T."/>
            <person name="Spaulding J."/>
            <person name="Stalker J."/>
            <person name="Stange-Thomann N."/>
            <person name="Stavropoulos S."/>
            <person name="Stone C."/>
            <person name="Strader C."/>
            <person name="Tesfaye S."/>
            <person name="Thomson T."/>
            <person name="Thoulutsang Y."/>
            <person name="Thoulutsang D."/>
            <person name="Topham K."/>
            <person name="Topping I."/>
            <person name="Tsamla T."/>
            <person name="Vassiliev H."/>
            <person name="Vo A."/>
            <person name="Wangchuk T."/>
            <person name="Wangdi T."/>
            <person name="Weiand M."/>
            <person name="Wilkinson J."/>
            <person name="Wilson A."/>
            <person name="Yadav S."/>
            <person name="Young G."/>
            <person name="Yu Q."/>
            <person name="Zembek L."/>
            <person name="Zhong D."/>
            <person name="Zimmer A."/>
            <person name="Zwirko Z."/>
            <person name="Jaffe D.B."/>
            <person name="Alvarez P."/>
            <person name="Brockman W."/>
            <person name="Butler J."/>
            <person name="Chin C."/>
            <person name="Gnerre S."/>
            <person name="Grabherr M."/>
            <person name="Kleber M."/>
            <person name="Mauceli E."/>
            <person name="MacCallum I."/>
        </authorList>
    </citation>
    <scope>NUCLEOTIDE SEQUENCE [LARGE SCALE GENOMIC DNA]</scope>
    <source>
        <strain evidence="11">Tucson 14030-0811.24</strain>
    </source>
</reference>
<comment type="similarity">
    <text evidence="1 8">Belongs to the type-B carboxylesterase/lipase family.</text>
</comment>
<accession>B4MQF4</accession>
<dbReference type="InParanoid" id="B4MQF4"/>
<dbReference type="PROSITE" id="PS00941">
    <property type="entry name" value="CARBOXYLESTERASE_B_2"/>
    <property type="match status" value="1"/>
</dbReference>
<feature type="domain" description="Carboxylesterase type B" evidence="9">
    <location>
        <begin position="16"/>
        <end position="467"/>
    </location>
</feature>
<dbReference type="EC" id="3.1.1.-" evidence="8"/>
<evidence type="ECO:0000256" key="8">
    <source>
        <dbReference type="RuleBase" id="RU361235"/>
    </source>
</evidence>
<sequence>MVVAHAGLDVCLKDMGCLKGTLFPGYEENTQIEAFMGIPFAQPPVAELRLRNPVPAKPWQGILNATEAGGTCLQTNYFTPNWDIWGQEDCLYLNVYRPKDISDSKQLPVMVYIYSGGFFTGTSHPGLVGPQYLMDTKEVILVSFNYRLGPFGFLSTGDEHMPGNFAFKDQRLALQWVQKHISSFGGDANLVTIFGHSAGGSSSHYHMLSENSKGLFHRSMSLSGCGLGSFMSIEKDPLKKTQQFAEHLEIPNFKDLSNEELANALRQVDAMALLKTADIARIWDVYPLVADLPVLEEPGPEAFFTEDPVQAHLAGRIHQVPWLLGTTSREGEGLTFLFRNLDSDDRLKDFNSKFLDHLAMAINLPEGVSSNVVQDILELYGQPQIKELNNDTFAFLAGIVGDFNFMYPLYMSAKTYTKLDQLSIYNFDYLGEKTFASIFASSRVIEVGSVHLDDTLHTVAMQALTPIFQKDSTDAKQNGRFELTTV</sequence>
<dbReference type="OrthoDB" id="19653at2759"/>
<dbReference type="InterPro" id="IPR019826">
    <property type="entry name" value="Carboxylesterase_B_AS"/>
</dbReference>
<dbReference type="InterPro" id="IPR029058">
    <property type="entry name" value="AB_hydrolase_fold"/>
</dbReference>
<evidence type="ECO:0000256" key="3">
    <source>
        <dbReference type="ARBA" id="ARBA00022801"/>
    </source>
</evidence>
<evidence type="ECO:0000313" key="10">
    <source>
        <dbReference type="EMBL" id="EDW74343.1"/>
    </source>
</evidence>
<dbReference type="AlphaFoldDB" id="B4MQF4"/>
<dbReference type="STRING" id="7260.B4MQF4"/>
<keyword evidence="11" id="KW-1185">Reference proteome</keyword>
<dbReference type="GO" id="GO:0003990">
    <property type="term" value="F:acetylcholinesterase activity"/>
    <property type="evidence" value="ECO:0007669"/>
    <property type="project" value="UniProtKB-EC"/>
</dbReference>
<dbReference type="SMR" id="B4MQF4"/>
<dbReference type="PANTHER" id="PTHR11559">
    <property type="entry name" value="CARBOXYLESTERASE"/>
    <property type="match status" value="1"/>
</dbReference>
<evidence type="ECO:0000256" key="1">
    <source>
        <dbReference type="ARBA" id="ARBA00005964"/>
    </source>
</evidence>
<dbReference type="Proteomes" id="UP000007798">
    <property type="component" value="Unassembled WGS sequence"/>
</dbReference>
<dbReference type="PRINTS" id="PR00878">
    <property type="entry name" value="CHOLNESTRASE"/>
</dbReference>
<evidence type="ECO:0000256" key="2">
    <source>
        <dbReference type="ARBA" id="ARBA00022487"/>
    </source>
</evidence>
<dbReference type="InterPro" id="IPR002018">
    <property type="entry name" value="CarbesteraseB"/>
</dbReference>
<organism evidence="11">
    <name type="scientific">Drosophila willistoni</name>
    <name type="common">Fruit fly</name>
    <dbReference type="NCBI Taxonomy" id="7260"/>
    <lineage>
        <taxon>Eukaryota</taxon>
        <taxon>Metazoa</taxon>
        <taxon>Ecdysozoa</taxon>
        <taxon>Arthropoda</taxon>
        <taxon>Hexapoda</taxon>
        <taxon>Insecta</taxon>
        <taxon>Pterygota</taxon>
        <taxon>Neoptera</taxon>
        <taxon>Endopterygota</taxon>
        <taxon>Diptera</taxon>
        <taxon>Brachycera</taxon>
        <taxon>Muscomorpha</taxon>
        <taxon>Ephydroidea</taxon>
        <taxon>Drosophilidae</taxon>
        <taxon>Drosophila</taxon>
        <taxon>Sophophora</taxon>
    </lineage>
</organism>